<dbReference type="GO" id="GO:0006511">
    <property type="term" value="P:ubiquitin-dependent protein catabolic process"/>
    <property type="evidence" value="ECO:0007669"/>
    <property type="project" value="InterPro"/>
</dbReference>
<dbReference type="InterPro" id="IPR036317">
    <property type="entry name" value="Cullin_homology_sf"/>
</dbReference>
<feature type="region of interest" description="Disordered" evidence="5">
    <location>
        <begin position="287"/>
        <end position="457"/>
    </location>
</feature>
<organism evidence="7">
    <name type="scientific">Tetraodon nigroviridis</name>
    <name type="common">Spotted green pufferfish</name>
    <name type="synonym">Chelonodon nigroviridis</name>
    <dbReference type="NCBI Taxonomy" id="99883"/>
    <lineage>
        <taxon>Eukaryota</taxon>
        <taxon>Metazoa</taxon>
        <taxon>Chordata</taxon>
        <taxon>Craniata</taxon>
        <taxon>Vertebrata</taxon>
        <taxon>Euteleostomi</taxon>
        <taxon>Actinopterygii</taxon>
        <taxon>Neopterygii</taxon>
        <taxon>Teleostei</taxon>
        <taxon>Neoteleostei</taxon>
        <taxon>Acanthomorphata</taxon>
        <taxon>Eupercaria</taxon>
        <taxon>Tetraodontiformes</taxon>
        <taxon>Tetradontoidea</taxon>
        <taxon>Tetraodontidae</taxon>
        <taxon>Tetraodon</taxon>
    </lineage>
</organism>
<feature type="region of interest" description="Disordered" evidence="5">
    <location>
        <begin position="59"/>
        <end position="79"/>
    </location>
</feature>
<keyword evidence="2" id="KW-0832">Ubl conjugation</keyword>
<dbReference type="Pfam" id="PF26557">
    <property type="entry name" value="Cullin_AB"/>
    <property type="match status" value="1"/>
</dbReference>
<evidence type="ECO:0000256" key="3">
    <source>
        <dbReference type="PROSITE-ProRule" id="PRU00330"/>
    </source>
</evidence>
<evidence type="ECO:0000259" key="6">
    <source>
        <dbReference type="PROSITE" id="PS50069"/>
    </source>
</evidence>
<dbReference type="AlphaFoldDB" id="Q4TBZ8"/>
<dbReference type="EMBL" id="CAAE01007068">
    <property type="protein sequence ID" value="CAF89584.1"/>
    <property type="molecule type" value="Genomic_DNA"/>
</dbReference>
<reference evidence="7" key="1">
    <citation type="journal article" date="2004" name="Nature">
        <title>Genome duplication in the teleost fish Tetraodon nigroviridis reveals the early vertebrate proto-karyotype.</title>
        <authorList>
            <person name="Jaillon O."/>
            <person name="Aury J.-M."/>
            <person name="Brunet F."/>
            <person name="Petit J.-L."/>
            <person name="Stange-Thomann N."/>
            <person name="Mauceli E."/>
            <person name="Bouneau L."/>
            <person name="Fischer C."/>
            <person name="Ozouf-Costaz C."/>
            <person name="Bernot A."/>
            <person name="Nicaud S."/>
            <person name="Jaffe D."/>
            <person name="Fisher S."/>
            <person name="Lutfalla G."/>
            <person name="Dossat C."/>
            <person name="Segurens B."/>
            <person name="Dasilva C."/>
            <person name="Salanoubat M."/>
            <person name="Levy M."/>
            <person name="Boudet N."/>
            <person name="Castellano S."/>
            <person name="Anthouard V."/>
            <person name="Jubin C."/>
            <person name="Castelli V."/>
            <person name="Katinka M."/>
            <person name="Vacherie B."/>
            <person name="Biemont C."/>
            <person name="Skalli Z."/>
            <person name="Cattolico L."/>
            <person name="Poulain J."/>
            <person name="De Berardinis V."/>
            <person name="Cruaud C."/>
            <person name="Duprat S."/>
            <person name="Brottier P."/>
            <person name="Coutanceau J.-P."/>
            <person name="Gouzy J."/>
            <person name="Parra G."/>
            <person name="Lardier G."/>
            <person name="Chapple C."/>
            <person name="McKernan K.J."/>
            <person name="McEwan P."/>
            <person name="Bosak S."/>
            <person name="Kellis M."/>
            <person name="Volff J.-N."/>
            <person name="Guigo R."/>
            <person name="Zody M.C."/>
            <person name="Mesirov J."/>
            <person name="Lindblad-Toh K."/>
            <person name="Birren B."/>
            <person name="Nusbaum C."/>
            <person name="Kahn D."/>
            <person name="Robinson-Rechavi M."/>
            <person name="Laudet V."/>
            <person name="Schachter V."/>
            <person name="Quetier F."/>
            <person name="Saurin W."/>
            <person name="Scarpelli C."/>
            <person name="Wincker P."/>
            <person name="Lander E.S."/>
            <person name="Weissenbach J."/>
            <person name="Roest Crollius H."/>
        </authorList>
    </citation>
    <scope>NUCLEOTIDE SEQUENCE [LARGE SCALE GENOMIC DNA]</scope>
</reference>
<evidence type="ECO:0000256" key="4">
    <source>
        <dbReference type="RuleBase" id="RU003829"/>
    </source>
</evidence>
<dbReference type="FunFam" id="1.20.1310.10:FF:000023">
    <property type="entry name" value="cullin-1"/>
    <property type="match status" value="1"/>
</dbReference>
<dbReference type="Gene3D" id="4.10.1030.10">
    <property type="entry name" value="Ring Box Chain A, domain 5"/>
    <property type="match status" value="1"/>
</dbReference>
<dbReference type="PROSITE" id="PS50069">
    <property type="entry name" value="CULLIN_2"/>
    <property type="match status" value="1"/>
</dbReference>
<gene>
    <name evidence="7" type="ORF">GSTENG00003534001</name>
</gene>
<evidence type="ECO:0000256" key="1">
    <source>
        <dbReference type="ARBA" id="ARBA00006019"/>
    </source>
</evidence>
<evidence type="ECO:0000313" key="7">
    <source>
        <dbReference type="EMBL" id="CAF89584.1"/>
    </source>
</evidence>
<comment type="caution">
    <text evidence="7">The sequence shown here is derived from an EMBL/GenBank/DDBJ whole genome shotgun (WGS) entry which is preliminary data.</text>
</comment>
<dbReference type="InterPro" id="IPR001373">
    <property type="entry name" value="Cullin_N"/>
</dbReference>
<protein>
    <submittedName>
        <fullName evidence="7">(spotted green pufferfish) hypothetical protein</fullName>
    </submittedName>
</protein>
<dbReference type="OrthoDB" id="27073at2759"/>
<comment type="similarity">
    <text evidence="1 3 4">Belongs to the cullin family.</text>
</comment>
<feature type="region of interest" description="Disordered" evidence="5">
    <location>
        <begin position="775"/>
        <end position="796"/>
    </location>
</feature>
<dbReference type="SUPFAM" id="SSF75632">
    <property type="entry name" value="Cullin homology domain"/>
    <property type="match status" value="1"/>
</dbReference>
<dbReference type="GO" id="GO:0031625">
    <property type="term" value="F:ubiquitin protein ligase binding"/>
    <property type="evidence" value="ECO:0007669"/>
    <property type="project" value="InterPro"/>
</dbReference>
<accession>Q4TBZ8</accession>
<dbReference type="InterPro" id="IPR045093">
    <property type="entry name" value="Cullin"/>
</dbReference>
<proteinExistence type="inferred from homology"/>
<dbReference type="Gene3D" id="1.10.10.10">
    <property type="entry name" value="Winged helix-like DNA-binding domain superfamily/Winged helix DNA-binding domain"/>
    <property type="match status" value="1"/>
</dbReference>
<dbReference type="SUPFAM" id="SSF74788">
    <property type="entry name" value="Cullin repeat-like"/>
    <property type="match status" value="1"/>
</dbReference>
<dbReference type="InterPro" id="IPR016159">
    <property type="entry name" value="Cullin_repeat-like_dom_sf"/>
</dbReference>
<dbReference type="InterPro" id="IPR016158">
    <property type="entry name" value="Cullin_homology"/>
</dbReference>
<sequence>MSSNRTQNPHGLRQIGLDQIWDDLRAGIQQVYTRQSMAKSRYMELYTHVYNYCTSVHQSSQGRGSVPSAKPSKKSSTPGGAQFVGLELYKRLKEFLKNYLTSLLKDGEDLMDECVLKFYTQQWEDYRFSSKVLNGICAYLNRHWVRRECDEGRKGIYEIYSLALVTWRECLFRPLNKQVTNAVLKLIERERNGETINTRLISGVVQSYGRPSPGGRRRRASAGPWAHLRSALPVELGLNEEDAFAKGPTLSVYKEYFECQFLTDTERFYTRESTEFLQQNPVTEYMKKVGGRPAGRGSAPPARWKPSVWFPPGRSGRGPSPGGAAPRAGLPPRVHSGRAGQEVRAGPDREAPGDLPHRVPEPSGRRQERRPGPHVQPGVPDHRRAGRAEEAPGDPHPQPGPGRHREVRRGSPQRRTPAAKVSRRAPQPLTQCVPPGPQGVRADHPGRAQEVQRSGHVRLQQRRRLRGRPGQGGWADLDPGAGLGACSLTQRRARVCVCVCVCVSWAGVRSLHQQQRRHQDGSVVQQVARAAGQILRLAAEEELQKPRGGGTGGHAQPSVHVQAAADVPGHRRQQRPERAVQEAPDQLRTSGPGLQHPGPQLRVLALPAVLHLRFAFRGETLTQSVCPEPPVPAEPTGVCVCVCVQLERSYQRFTAFYASRHSGRKLTWLYHLSKGELVTNCFKNRYTLQASTFQMAILLQYNTEDSYTVQQLTDSTQIKTVSAQTHTQPRQHAGVCPQACDFEPANRFLVFPGHSDSSSPDSVEIQAAGCYCEDHEDEEGLEAPAASGRSPEPAVI</sequence>
<evidence type="ECO:0000256" key="2">
    <source>
        <dbReference type="ARBA" id="ARBA00022843"/>
    </source>
</evidence>
<dbReference type="PANTHER" id="PTHR11932">
    <property type="entry name" value="CULLIN"/>
    <property type="match status" value="1"/>
</dbReference>
<feature type="compositionally biased region" description="Basic and acidic residues" evidence="5">
    <location>
        <begin position="380"/>
        <end position="390"/>
    </location>
</feature>
<feature type="domain" description="Cullin family profile" evidence="6">
    <location>
        <begin position="645"/>
        <end position="718"/>
    </location>
</feature>
<feature type="compositionally biased region" description="Basic and acidic residues" evidence="5">
    <location>
        <begin position="345"/>
        <end position="371"/>
    </location>
</feature>
<reference evidence="7" key="2">
    <citation type="submission" date="2004-02" db="EMBL/GenBank/DDBJ databases">
        <authorList>
            <consortium name="Genoscope"/>
            <consortium name="Whitehead Institute Centre for Genome Research"/>
        </authorList>
    </citation>
    <scope>NUCLEOTIDE SEQUENCE</scope>
</reference>
<feature type="region of interest" description="Disordered" evidence="5">
    <location>
        <begin position="564"/>
        <end position="598"/>
    </location>
</feature>
<feature type="compositionally biased region" description="Low complexity" evidence="5">
    <location>
        <begin position="322"/>
        <end position="333"/>
    </location>
</feature>
<dbReference type="InterPro" id="IPR059120">
    <property type="entry name" value="Cullin-like_AB"/>
</dbReference>
<name>Q4TBZ8_TETNG</name>
<dbReference type="Pfam" id="PF00888">
    <property type="entry name" value="Cullin"/>
    <property type="match status" value="1"/>
</dbReference>
<dbReference type="InterPro" id="IPR036388">
    <property type="entry name" value="WH-like_DNA-bd_sf"/>
</dbReference>
<feature type="compositionally biased region" description="Low complexity" evidence="5">
    <location>
        <begin position="64"/>
        <end position="79"/>
    </location>
</feature>
<dbReference type="Gene3D" id="1.20.1310.10">
    <property type="entry name" value="Cullin Repeats"/>
    <property type="match status" value="2"/>
</dbReference>
<dbReference type="KEGG" id="tng:GSTEN00003534G001"/>
<evidence type="ECO:0000256" key="5">
    <source>
        <dbReference type="SAM" id="MobiDB-lite"/>
    </source>
</evidence>